<evidence type="ECO:0000313" key="2">
    <source>
        <dbReference type="EMBL" id="RKH68402.1"/>
    </source>
</evidence>
<proteinExistence type="predicted"/>
<name>A0A3A8QU60_9BACT</name>
<dbReference type="EMBL" id="RAWB01000007">
    <property type="protein sequence ID" value="RKH68402.1"/>
    <property type="molecule type" value="Genomic_DNA"/>
</dbReference>
<feature type="domain" description="Neprosin PEP catalytic" evidence="1">
    <location>
        <begin position="15"/>
        <end position="237"/>
    </location>
</feature>
<dbReference type="InterPro" id="IPR004314">
    <property type="entry name" value="Neprosin"/>
</dbReference>
<keyword evidence="3" id="KW-1185">Reference proteome</keyword>
<dbReference type="AlphaFoldDB" id="A0A3A8QU60"/>
<evidence type="ECO:0000313" key="3">
    <source>
        <dbReference type="Proteomes" id="UP000272888"/>
    </source>
</evidence>
<dbReference type="PROSITE" id="PS52045">
    <property type="entry name" value="NEPROSIN_PEP_CD"/>
    <property type="match status" value="1"/>
</dbReference>
<comment type="caution">
    <text evidence="2">The sequence shown here is derived from an EMBL/GenBank/DDBJ whole genome shotgun (WGS) entry which is preliminary data.</text>
</comment>
<accession>A0A3A8QU60</accession>
<reference evidence="3" key="1">
    <citation type="submission" date="2018-09" db="EMBL/GenBank/DDBJ databases">
        <authorList>
            <person name="Livingstone P.G."/>
            <person name="Whitworth D.E."/>
        </authorList>
    </citation>
    <scope>NUCLEOTIDE SEQUENCE [LARGE SCALE GENOMIC DNA]</scope>
    <source>
        <strain evidence="3">CA051B</strain>
    </source>
</reference>
<protein>
    <submittedName>
        <fullName evidence="2">DUF239 domain-containing protein</fullName>
    </submittedName>
</protein>
<sequence length="237" mass="25392">MLAANVPASRPVSASADAYYYAGVMKPTADTGFRLGVGALIQIANPAVANWGDQVTAETAIVQGANTSLVEVGYRKWQTTYPTLLLGNWVGGVFKHVTGWVQTHPSYYPGMDLTAYVGVKVRFYILYSGGNWWVWFNDGWMGYFPGSLWGGSFTSGDMAHWYGEVFDYGARVPPITDMGNGLFAADPAASAIDEMCTHSGTTCYLMSGAWTSTTHAAYYSLSYPGGASLRYGGNGGG</sequence>
<organism evidence="2 3">
    <name type="scientific">Corallococcus llansteffanensis</name>
    <dbReference type="NCBI Taxonomy" id="2316731"/>
    <lineage>
        <taxon>Bacteria</taxon>
        <taxon>Pseudomonadati</taxon>
        <taxon>Myxococcota</taxon>
        <taxon>Myxococcia</taxon>
        <taxon>Myxococcales</taxon>
        <taxon>Cystobacterineae</taxon>
        <taxon>Myxococcaceae</taxon>
        <taxon>Corallococcus</taxon>
    </lineage>
</organism>
<gene>
    <name evidence="2" type="ORF">D7V93_01310</name>
</gene>
<dbReference type="Pfam" id="PF03080">
    <property type="entry name" value="Neprosin"/>
    <property type="match status" value="1"/>
</dbReference>
<dbReference type="Proteomes" id="UP000272888">
    <property type="component" value="Unassembled WGS sequence"/>
</dbReference>
<evidence type="ECO:0000259" key="1">
    <source>
        <dbReference type="PROSITE" id="PS52045"/>
    </source>
</evidence>